<sequence>MPSTSHLRLQTTFEPVSAETTRARFVAAPPQKKQKMSLTQTYYIAASARNKLGREACRADHNLRLLVGHANLLDSLMIELADAEKKQEEWFNSTVRKADEPRHVQWADQMIPEDDEDSDTQSDSGSDSDFYDEDGDFDMIVTEARRSKPVKVTTTQYRDQDEEGFYDDQEDDEELALTRVPSQSPPELVHDEDSEDESHSPPTTPPTATMPFSDKEAMLTTSFYEKQSSYHSDYIIQDSSTPLISGY</sequence>
<reference evidence="2" key="1">
    <citation type="journal article" date="2020" name="Stud. Mycol.">
        <title>101 Dothideomycetes genomes: a test case for predicting lifestyles and emergence of pathogens.</title>
        <authorList>
            <person name="Haridas S."/>
            <person name="Albert R."/>
            <person name="Binder M."/>
            <person name="Bloem J."/>
            <person name="Labutti K."/>
            <person name="Salamov A."/>
            <person name="Andreopoulos B."/>
            <person name="Baker S."/>
            <person name="Barry K."/>
            <person name="Bills G."/>
            <person name="Bluhm B."/>
            <person name="Cannon C."/>
            <person name="Castanera R."/>
            <person name="Culley D."/>
            <person name="Daum C."/>
            <person name="Ezra D."/>
            <person name="Gonzalez J."/>
            <person name="Henrissat B."/>
            <person name="Kuo A."/>
            <person name="Liang C."/>
            <person name="Lipzen A."/>
            <person name="Lutzoni F."/>
            <person name="Magnuson J."/>
            <person name="Mondo S."/>
            <person name="Nolan M."/>
            <person name="Ohm R."/>
            <person name="Pangilinan J."/>
            <person name="Park H.-J."/>
            <person name="Ramirez L."/>
            <person name="Alfaro M."/>
            <person name="Sun H."/>
            <person name="Tritt A."/>
            <person name="Yoshinaga Y."/>
            <person name="Zwiers L.-H."/>
            <person name="Turgeon B."/>
            <person name="Goodwin S."/>
            <person name="Spatafora J."/>
            <person name="Crous P."/>
            <person name="Grigoriev I."/>
        </authorList>
    </citation>
    <scope>NUCLEOTIDE SEQUENCE</scope>
    <source>
        <strain evidence="2">CBS 119925</strain>
    </source>
</reference>
<dbReference type="PANTHER" id="PTHR36826:SF1">
    <property type="entry name" value="PROTEIN ECM13"/>
    <property type="match status" value="1"/>
</dbReference>
<dbReference type="InterPro" id="IPR037738">
    <property type="entry name" value="Ecm13-like"/>
</dbReference>
<feature type="region of interest" description="Disordered" evidence="1">
    <location>
        <begin position="110"/>
        <end position="134"/>
    </location>
</feature>
<feature type="compositionally biased region" description="Acidic residues" evidence="1">
    <location>
        <begin position="111"/>
        <end position="120"/>
    </location>
</feature>
<evidence type="ECO:0000313" key="3">
    <source>
        <dbReference type="Proteomes" id="UP000799440"/>
    </source>
</evidence>
<name>A0A6A6VBG5_9PLEO</name>
<feature type="region of interest" description="Disordered" evidence="1">
    <location>
        <begin position="148"/>
        <end position="214"/>
    </location>
</feature>
<proteinExistence type="predicted"/>
<gene>
    <name evidence="2" type="ORF">M011DRAFT_25269</name>
</gene>
<dbReference type="OrthoDB" id="5431245at2759"/>
<dbReference type="Proteomes" id="UP000799440">
    <property type="component" value="Unassembled WGS sequence"/>
</dbReference>
<dbReference type="PANTHER" id="PTHR36826">
    <property type="entry name" value="PROTEIN ECM13"/>
    <property type="match status" value="1"/>
</dbReference>
<accession>A0A6A6VBG5</accession>
<feature type="compositionally biased region" description="Acidic residues" evidence="1">
    <location>
        <begin position="160"/>
        <end position="175"/>
    </location>
</feature>
<evidence type="ECO:0000256" key="1">
    <source>
        <dbReference type="SAM" id="MobiDB-lite"/>
    </source>
</evidence>
<evidence type="ECO:0000313" key="2">
    <source>
        <dbReference type="EMBL" id="KAF2747952.1"/>
    </source>
</evidence>
<protein>
    <submittedName>
        <fullName evidence="2">Uncharacterized protein</fullName>
    </submittedName>
</protein>
<dbReference type="AlphaFoldDB" id="A0A6A6VBG5"/>
<organism evidence="2 3">
    <name type="scientific">Sporormia fimetaria CBS 119925</name>
    <dbReference type="NCBI Taxonomy" id="1340428"/>
    <lineage>
        <taxon>Eukaryota</taxon>
        <taxon>Fungi</taxon>
        <taxon>Dikarya</taxon>
        <taxon>Ascomycota</taxon>
        <taxon>Pezizomycotina</taxon>
        <taxon>Dothideomycetes</taxon>
        <taxon>Pleosporomycetidae</taxon>
        <taxon>Pleosporales</taxon>
        <taxon>Sporormiaceae</taxon>
        <taxon>Sporormia</taxon>
    </lineage>
</organism>
<dbReference type="EMBL" id="MU006570">
    <property type="protein sequence ID" value="KAF2747952.1"/>
    <property type="molecule type" value="Genomic_DNA"/>
</dbReference>
<keyword evidence="3" id="KW-1185">Reference proteome</keyword>